<dbReference type="OrthoDB" id="1223654at2"/>
<dbReference type="Proteomes" id="UP000192360">
    <property type="component" value="Unassembled WGS sequence"/>
</dbReference>
<feature type="chain" id="PRO_5013343182" evidence="1">
    <location>
        <begin position="20"/>
        <end position="337"/>
    </location>
</feature>
<protein>
    <submittedName>
        <fullName evidence="2">CarboxypepD_reg-like domain-containing protein</fullName>
    </submittedName>
</protein>
<dbReference type="AlphaFoldDB" id="A0A1W1YJ77"/>
<dbReference type="SUPFAM" id="SSF49464">
    <property type="entry name" value="Carboxypeptidase regulatory domain-like"/>
    <property type="match status" value="1"/>
</dbReference>
<dbReference type="RefSeq" id="WP_084059826.1">
    <property type="nucleotide sequence ID" value="NZ_FWXO01000001.1"/>
</dbReference>
<evidence type="ECO:0000313" key="3">
    <source>
        <dbReference type="Proteomes" id="UP000192360"/>
    </source>
</evidence>
<reference evidence="2 3" key="1">
    <citation type="submission" date="2017-04" db="EMBL/GenBank/DDBJ databases">
        <authorList>
            <person name="Afonso C.L."/>
            <person name="Miller P.J."/>
            <person name="Scott M.A."/>
            <person name="Spackman E."/>
            <person name="Goraichik I."/>
            <person name="Dimitrov K.M."/>
            <person name="Suarez D.L."/>
            <person name="Swayne D.E."/>
        </authorList>
    </citation>
    <scope>NUCLEOTIDE SEQUENCE [LARGE SCALE GENOMIC DNA]</scope>
    <source>
        <strain evidence="2 3">DSM 21164</strain>
    </source>
</reference>
<gene>
    <name evidence="2" type="ORF">SAMN05660703_0518</name>
</gene>
<feature type="signal peptide" evidence="1">
    <location>
        <begin position="1"/>
        <end position="19"/>
    </location>
</feature>
<dbReference type="EMBL" id="FWXO01000001">
    <property type="protein sequence ID" value="SMC35798.1"/>
    <property type="molecule type" value="Genomic_DNA"/>
</dbReference>
<sequence length="337" mass="38843">MSKQVLLFCFLFCSSVLLSAQYKVEGTVFDFSTKLPLEGVSVFYDGTSIGTITNQKGKFTLVSDKQISALLVISYIGYKTQMFSKPSNDLGLVYLIENAVQLDEVVMEPDTWSREKKLNIFRQEFLGTTMPALQCKIKNEKDIRLYYNKAKNTLFAYAEVPIQIQNNYLGYKIEYNLMDFEVNFGNFIGDDKKPGYTYTAGTLFFSELNTKKVKKKYLENRSKTYLGSTLHFMRALANKRLDEEKFQIFKDKFQIHPYVEFDIHFNGQLSEVNQKTKLLSILYDGREQSSIEVHVDTFYIDYYGNHSPSKDIFFGGVQGGQRVGNLLPLDYLINSMD</sequence>
<evidence type="ECO:0000256" key="1">
    <source>
        <dbReference type="SAM" id="SignalP"/>
    </source>
</evidence>
<organism evidence="2 3">
    <name type="scientific">Cellulophaga tyrosinoxydans</name>
    <dbReference type="NCBI Taxonomy" id="504486"/>
    <lineage>
        <taxon>Bacteria</taxon>
        <taxon>Pseudomonadati</taxon>
        <taxon>Bacteroidota</taxon>
        <taxon>Flavobacteriia</taxon>
        <taxon>Flavobacteriales</taxon>
        <taxon>Flavobacteriaceae</taxon>
        <taxon>Cellulophaga</taxon>
    </lineage>
</organism>
<proteinExistence type="predicted"/>
<keyword evidence="3" id="KW-1185">Reference proteome</keyword>
<dbReference type="STRING" id="504486.SAMN05660703_0518"/>
<name>A0A1W1YJ77_9FLAO</name>
<evidence type="ECO:0000313" key="2">
    <source>
        <dbReference type="EMBL" id="SMC35798.1"/>
    </source>
</evidence>
<dbReference type="InterPro" id="IPR008969">
    <property type="entry name" value="CarboxyPept-like_regulatory"/>
</dbReference>
<dbReference type="Pfam" id="PF13715">
    <property type="entry name" value="CarbopepD_reg_2"/>
    <property type="match status" value="1"/>
</dbReference>
<accession>A0A1W1YJ77</accession>
<keyword evidence="1" id="KW-0732">Signal</keyword>
<dbReference type="Gene3D" id="2.60.40.1120">
    <property type="entry name" value="Carboxypeptidase-like, regulatory domain"/>
    <property type="match status" value="1"/>
</dbReference>